<protein>
    <submittedName>
        <fullName evidence="1">Uncharacterized protein</fullName>
    </submittedName>
</protein>
<reference evidence="1 2" key="1">
    <citation type="journal article" date="2023" name="Cell">
        <title>Genetic manipulation of Patescibacteria provides mechanistic insights into microbial dark matter and the epibiotic lifestyle.</title>
        <authorList>
            <person name="Wang Y."/>
            <person name="Gallagher L.A."/>
            <person name="Andrade P.A."/>
            <person name="Liu A."/>
            <person name="Humphreys I.R."/>
            <person name="Turkarslan S."/>
            <person name="Cutler K.J."/>
            <person name="Arrieta-Ortiz M.L."/>
            <person name="Li Y."/>
            <person name="Radey M.C."/>
            <person name="McLean J.S."/>
            <person name="Cong Q."/>
            <person name="Baker D."/>
            <person name="Baliga N.S."/>
            <person name="Peterson S.B."/>
            <person name="Mougous J.D."/>
        </authorList>
    </citation>
    <scope>NUCLEOTIDE SEQUENCE [LARGE SCALE GENOMIC DNA]</scope>
    <source>
        <strain evidence="1 2">ML1</strain>
    </source>
</reference>
<organism evidence="1 2">
    <name type="scientific">Candidatus Southlakia epibionticum</name>
    <dbReference type="NCBI Taxonomy" id="3043284"/>
    <lineage>
        <taxon>Bacteria</taxon>
        <taxon>Candidatus Saccharimonadota</taxon>
        <taxon>Candidatus Saccharimonadia</taxon>
        <taxon>Candidatus Saccharimonadales</taxon>
        <taxon>Candidatus Saccharimonadaceae</taxon>
        <taxon>Candidatus Southlakia</taxon>
    </lineage>
</organism>
<accession>A0ABY8X0I0</accession>
<evidence type="ECO:0000313" key="1">
    <source>
        <dbReference type="EMBL" id="WIO46369.1"/>
    </source>
</evidence>
<name>A0ABY8X0I0_9BACT</name>
<dbReference type="RefSeq" id="WP_376753899.1">
    <property type="nucleotide sequence ID" value="NZ_CP124550.1"/>
</dbReference>
<proteinExistence type="predicted"/>
<dbReference type="Proteomes" id="UP001177295">
    <property type="component" value="Chromosome"/>
</dbReference>
<evidence type="ECO:0000313" key="2">
    <source>
        <dbReference type="Proteomes" id="UP001177295"/>
    </source>
</evidence>
<keyword evidence="2" id="KW-1185">Reference proteome</keyword>
<sequence>MRPTIKTTESAVTDAAIKAAWNDPSTSPEVSFEVLLGESPTVQCHVIDGPDWGLLNEEAKSDETYVGLARFKLIWSVQGRFEPVKIDEVWISVTDVVRESEDALCVSGSGWVLTYYPEYCGIPRSFPTKCVPDEFREWLPKKRSGLVLRDENDD</sequence>
<gene>
    <name evidence="1" type="ORF">SEML1_0771</name>
</gene>
<dbReference type="EMBL" id="CP124550">
    <property type="protein sequence ID" value="WIO46369.1"/>
    <property type="molecule type" value="Genomic_DNA"/>
</dbReference>